<accession>A0A482IP91</accession>
<dbReference type="Proteomes" id="UP000253772">
    <property type="component" value="Chromosome c1"/>
</dbReference>
<proteinExistence type="predicted"/>
<evidence type="ECO:0000313" key="2">
    <source>
        <dbReference type="Proteomes" id="UP000253772"/>
    </source>
</evidence>
<gene>
    <name evidence="1" type="ORF">DDF84_006185</name>
</gene>
<organism evidence="1 2">
    <name type="scientific">Cupriavidus metallidurans</name>
    <dbReference type="NCBI Taxonomy" id="119219"/>
    <lineage>
        <taxon>Bacteria</taxon>
        <taxon>Pseudomonadati</taxon>
        <taxon>Pseudomonadota</taxon>
        <taxon>Betaproteobacteria</taxon>
        <taxon>Burkholderiales</taxon>
        <taxon>Burkholderiaceae</taxon>
        <taxon>Cupriavidus</taxon>
    </lineage>
</organism>
<evidence type="ECO:0000313" key="1">
    <source>
        <dbReference type="EMBL" id="QBP09373.1"/>
    </source>
</evidence>
<dbReference type="RefSeq" id="WP_017514394.1">
    <property type="nucleotide sequence ID" value="NZ_CP037900.1"/>
</dbReference>
<sequence length="69" mass="7465">MSSGRYKIISDGTATGTHLFDPDGKDITRHCTSIEWKVEADGFGIATVKYSFVDVNVEAVLEVEVGEDG</sequence>
<protein>
    <submittedName>
        <fullName evidence="1">Uncharacterized protein</fullName>
    </submittedName>
</protein>
<dbReference type="EMBL" id="CP037900">
    <property type="protein sequence ID" value="QBP09373.1"/>
    <property type="molecule type" value="Genomic_DNA"/>
</dbReference>
<dbReference type="AlphaFoldDB" id="A0A482IP91"/>
<reference evidence="1 2" key="1">
    <citation type="submission" date="2019-03" db="EMBL/GenBank/DDBJ databases">
        <title>Comparative insights into the high quality Complete genome sequence of highly metal resistant Cupriavidus metallidurans strain BS1 isolated from a gold-copper mine.</title>
        <authorList>
            <person name="Mazhar H.S."/>
            <person name="Rensing C."/>
        </authorList>
    </citation>
    <scope>NUCLEOTIDE SEQUENCE [LARGE SCALE GENOMIC DNA]</scope>
    <source>
        <strain evidence="1 2">BS1</strain>
    </source>
</reference>
<name>A0A482IP91_9BURK</name>